<dbReference type="UniPathway" id="UPA00143"/>
<organism evidence="4 5">
    <name type="scientific">Vanilla planifolia</name>
    <name type="common">Vanilla</name>
    <dbReference type="NCBI Taxonomy" id="51239"/>
    <lineage>
        <taxon>Eukaryota</taxon>
        <taxon>Viridiplantae</taxon>
        <taxon>Streptophyta</taxon>
        <taxon>Embryophyta</taxon>
        <taxon>Tracheophyta</taxon>
        <taxon>Spermatophyta</taxon>
        <taxon>Magnoliopsida</taxon>
        <taxon>Liliopsida</taxon>
        <taxon>Asparagales</taxon>
        <taxon>Orchidaceae</taxon>
        <taxon>Vanilloideae</taxon>
        <taxon>Vanilleae</taxon>
        <taxon>Vanilla</taxon>
    </lineage>
</organism>
<name>A0A835UJK3_VANPL</name>
<evidence type="ECO:0000259" key="3">
    <source>
        <dbReference type="PROSITE" id="PS51649"/>
    </source>
</evidence>
<reference evidence="4 5" key="1">
    <citation type="journal article" date="2020" name="Nat. Food">
        <title>A phased Vanilla planifolia genome enables genetic improvement of flavour and production.</title>
        <authorList>
            <person name="Hasing T."/>
            <person name="Tang H."/>
            <person name="Brym M."/>
            <person name="Khazi F."/>
            <person name="Huang T."/>
            <person name="Chambers A.H."/>
        </authorList>
    </citation>
    <scope>NUCLEOTIDE SEQUENCE [LARGE SCALE GENOMIC DNA]</scope>
    <source>
        <tissue evidence="4">Leaf</tissue>
    </source>
</reference>
<dbReference type="GO" id="GO:0016567">
    <property type="term" value="P:protein ubiquitination"/>
    <property type="evidence" value="ECO:0007669"/>
    <property type="project" value="UniProtKB-UniPathway"/>
</dbReference>
<feature type="domain" description="NPH3" evidence="3">
    <location>
        <begin position="44"/>
        <end position="310"/>
    </location>
</feature>
<evidence type="ECO:0000256" key="1">
    <source>
        <dbReference type="ARBA" id="ARBA00022786"/>
    </source>
</evidence>
<keyword evidence="5" id="KW-1185">Reference proteome</keyword>
<gene>
    <name evidence="4" type="ORF">HPP92_020131</name>
</gene>
<dbReference type="OrthoDB" id="1706662at2759"/>
<evidence type="ECO:0000313" key="5">
    <source>
        <dbReference type="Proteomes" id="UP000636800"/>
    </source>
</evidence>
<dbReference type="EMBL" id="JADCNL010000010">
    <property type="protein sequence ID" value="KAG0464062.1"/>
    <property type="molecule type" value="Genomic_DNA"/>
</dbReference>
<evidence type="ECO:0000313" key="4">
    <source>
        <dbReference type="EMBL" id="KAG0464062.1"/>
    </source>
</evidence>
<comment type="similarity">
    <text evidence="2">Belongs to the NPH3 family.</text>
</comment>
<dbReference type="InterPro" id="IPR043454">
    <property type="entry name" value="NPH3/RPT2-like"/>
</dbReference>
<dbReference type="Pfam" id="PF03000">
    <property type="entry name" value="NPH3"/>
    <property type="match status" value="1"/>
</dbReference>
<sequence>MMACTDPSLFGWPMMMYGSLQSPGGSILWNGINTGAKIRSAISDWWFEDVSCLGVPMFKKLIETMNKFGIRPENTTAAIIYYARKHLPGLARRLSGQGGKIRSIASLSMMPAVLDQKALVESIIELLPEKKGKSYCQFLLGILRLSIILDVNQSRKESLERKIGMQLEYATLDGLLVPNFFGSDNLYDTDSVERMIRHFWSFREANIEFFSPMSSETAVLPLSGRFANVTKLVDTYLAEVAPDVNLKPQKMKSLMEALPESCRTLDDGMYRALDIYFKEHPWLPERERAALHHHKLVAALLRSVHPRVAE</sequence>
<accession>A0A835UJK3</accession>
<dbReference type="AlphaFoldDB" id="A0A835UJK3"/>
<dbReference type="InterPro" id="IPR027356">
    <property type="entry name" value="NPH3_dom"/>
</dbReference>
<evidence type="ECO:0000256" key="2">
    <source>
        <dbReference type="PROSITE-ProRule" id="PRU00982"/>
    </source>
</evidence>
<comment type="caution">
    <text evidence="4">The sequence shown here is derived from an EMBL/GenBank/DDBJ whole genome shotgun (WGS) entry which is preliminary data.</text>
</comment>
<keyword evidence="1" id="KW-0833">Ubl conjugation pathway</keyword>
<dbReference type="Proteomes" id="UP000636800">
    <property type="component" value="Chromosome 10"/>
</dbReference>
<proteinExistence type="inferred from homology"/>
<protein>
    <recommendedName>
        <fullName evidence="3">NPH3 domain-containing protein</fullName>
    </recommendedName>
</protein>
<dbReference type="PANTHER" id="PTHR32370">
    <property type="entry name" value="OS12G0117600 PROTEIN"/>
    <property type="match status" value="1"/>
</dbReference>
<dbReference type="PROSITE" id="PS51649">
    <property type="entry name" value="NPH3"/>
    <property type="match status" value="1"/>
</dbReference>